<evidence type="ECO:0000256" key="2">
    <source>
        <dbReference type="ARBA" id="ARBA00023015"/>
    </source>
</evidence>
<dbReference type="PRINTS" id="PR00032">
    <property type="entry name" value="HTHARAC"/>
</dbReference>
<dbReference type="SMART" id="SM00342">
    <property type="entry name" value="HTH_ARAC"/>
    <property type="match status" value="1"/>
</dbReference>
<gene>
    <name evidence="7" type="ORF">H9728_06285</name>
</gene>
<evidence type="ECO:0000313" key="7">
    <source>
        <dbReference type="EMBL" id="HIY78635.1"/>
    </source>
</evidence>
<feature type="domain" description="HTH araC/xylS-type" evidence="6">
    <location>
        <begin position="157"/>
        <end position="256"/>
    </location>
</feature>
<dbReference type="CDD" id="cd06986">
    <property type="entry name" value="cupin_MmsR-like_N"/>
    <property type="match status" value="1"/>
</dbReference>
<dbReference type="Gene3D" id="2.60.120.280">
    <property type="entry name" value="Regulatory protein AraC"/>
    <property type="match status" value="1"/>
</dbReference>
<keyword evidence="2" id="KW-0805">Transcription regulation</keyword>
<reference evidence="7" key="2">
    <citation type="submission" date="2021-04" db="EMBL/GenBank/DDBJ databases">
        <authorList>
            <person name="Gilroy R."/>
        </authorList>
    </citation>
    <scope>NUCLEOTIDE SEQUENCE</scope>
    <source>
        <strain evidence="7">CHK199-9574</strain>
    </source>
</reference>
<evidence type="ECO:0000259" key="6">
    <source>
        <dbReference type="PROSITE" id="PS01124"/>
    </source>
</evidence>
<evidence type="ECO:0000256" key="3">
    <source>
        <dbReference type="ARBA" id="ARBA00023125"/>
    </source>
</evidence>
<name>A0A9D1Z845_9FIRM</name>
<keyword evidence="3" id="KW-0238">DNA-binding</keyword>
<evidence type="ECO:0000256" key="1">
    <source>
        <dbReference type="ARBA" id="ARBA00022490"/>
    </source>
</evidence>
<keyword evidence="1" id="KW-0963">Cytoplasm</keyword>
<dbReference type="PANTHER" id="PTHR46796">
    <property type="entry name" value="HTH-TYPE TRANSCRIPTIONAL ACTIVATOR RHAS-RELATED"/>
    <property type="match status" value="1"/>
</dbReference>
<dbReference type="SUPFAM" id="SSF51215">
    <property type="entry name" value="Regulatory protein AraC"/>
    <property type="match status" value="1"/>
</dbReference>
<accession>A0A9D1Z845</accession>
<dbReference type="EMBL" id="DXCO01000038">
    <property type="protein sequence ID" value="HIY78635.1"/>
    <property type="molecule type" value="Genomic_DNA"/>
</dbReference>
<evidence type="ECO:0000256" key="5">
    <source>
        <dbReference type="ARBA" id="ARBA00023163"/>
    </source>
</evidence>
<dbReference type="GO" id="GO:0003700">
    <property type="term" value="F:DNA-binding transcription factor activity"/>
    <property type="evidence" value="ECO:0007669"/>
    <property type="project" value="InterPro"/>
</dbReference>
<proteinExistence type="predicted"/>
<dbReference type="InterPro" id="IPR050204">
    <property type="entry name" value="AraC_XylS_family_regulators"/>
</dbReference>
<evidence type="ECO:0000256" key="4">
    <source>
        <dbReference type="ARBA" id="ARBA00023159"/>
    </source>
</evidence>
<dbReference type="InterPro" id="IPR018062">
    <property type="entry name" value="HTH_AraC-typ_CS"/>
</dbReference>
<keyword evidence="5" id="KW-0804">Transcription</keyword>
<organism evidence="7 8">
    <name type="scientific">Candidatus Borkfalkia excrementavium</name>
    <dbReference type="NCBI Taxonomy" id="2838505"/>
    <lineage>
        <taxon>Bacteria</taxon>
        <taxon>Bacillati</taxon>
        <taxon>Bacillota</taxon>
        <taxon>Clostridia</taxon>
        <taxon>Christensenellales</taxon>
        <taxon>Christensenellaceae</taxon>
        <taxon>Candidatus Borkfalkia</taxon>
    </lineage>
</organism>
<dbReference type="Gene3D" id="1.10.10.60">
    <property type="entry name" value="Homeodomain-like"/>
    <property type="match status" value="2"/>
</dbReference>
<dbReference type="InterPro" id="IPR020449">
    <property type="entry name" value="Tscrpt_reg_AraC-type_HTH"/>
</dbReference>
<keyword evidence="4" id="KW-0010">Activator</keyword>
<evidence type="ECO:0000313" key="8">
    <source>
        <dbReference type="Proteomes" id="UP000824135"/>
    </source>
</evidence>
<dbReference type="GO" id="GO:0043565">
    <property type="term" value="F:sequence-specific DNA binding"/>
    <property type="evidence" value="ECO:0007669"/>
    <property type="project" value="InterPro"/>
</dbReference>
<dbReference type="Pfam" id="PF12833">
    <property type="entry name" value="HTH_18"/>
    <property type="match status" value="1"/>
</dbReference>
<sequence length="260" mass="29439">MNDFLKLVWSNESQCAPLYKVGPYERNTYIFHYIVSGKGWIEYLGRRFEASAGQIFLVYKGENISYGADGTHPWRYIWADFDGSAVDELLSQTGFSADVRVSPVLDAEKIYPIFVSFVDKFGSDASELDGSAALLSLFAELVREFPAQSAPRAGTAERAAQLIRTGFHDSDCRVEKIADMVGISRSRLFRLFKERFGMGPKEYLDGCRLRRAKELLKGNDLTVAEVGYSSGYSDPLYFSAEFKRKTGMSPKKYRERSQKR</sequence>
<reference evidence="7" key="1">
    <citation type="journal article" date="2021" name="PeerJ">
        <title>Extensive microbial diversity within the chicken gut microbiome revealed by metagenomics and culture.</title>
        <authorList>
            <person name="Gilroy R."/>
            <person name="Ravi A."/>
            <person name="Getino M."/>
            <person name="Pursley I."/>
            <person name="Horton D.L."/>
            <person name="Alikhan N.F."/>
            <person name="Baker D."/>
            <person name="Gharbi K."/>
            <person name="Hall N."/>
            <person name="Watson M."/>
            <person name="Adriaenssens E.M."/>
            <person name="Foster-Nyarko E."/>
            <person name="Jarju S."/>
            <person name="Secka A."/>
            <person name="Antonio M."/>
            <person name="Oren A."/>
            <person name="Chaudhuri R.R."/>
            <person name="La Ragione R."/>
            <person name="Hildebrand F."/>
            <person name="Pallen M.J."/>
        </authorList>
    </citation>
    <scope>NUCLEOTIDE SEQUENCE</scope>
    <source>
        <strain evidence="7">CHK199-9574</strain>
    </source>
</reference>
<comment type="caution">
    <text evidence="7">The sequence shown here is derived from an EMBL/GenBank/DDBJ whole genome shotgun (WGS) entry which is preliminary data.</text>
</comment>
<dbReference type="PROSITE" id="PS01124">
    <property type="entry name" value="HTH_ARAC_FAMILY_2"/>
    <property type="match status" value="1"/>
</dbReference>
<dbReference type="PANTHER" id="PTHR46796:SF13">
    <property type="entry name" value="HTH-TYPE TRANSCRIPTIONAL ACTIVATOR RHAS"/>
    <property type="match status" value="1"/>
</dbReference>
<dbReference type="Proteomes" id="UP000824135">
    <property type="component" value="Unassembled WGS sequence"/>
</dbReference>
<dbReference type="Pfam" id="PF02311">
    <property type="entry name" value="AraC_binding"/>
    <property type="match status" value="1"/>
</dbReference>
<dbReference type="InterPro" id="IPR009057">
    <property type="entry name" value="Homeodomain-like_sf"/>
</dbReference>
<dbReference type="SUPFAM" id="SSF46689">
    <property type="entry name" value="Homeodomain-like"/>
    <property type="match status" value="2"/>
</dbReference>
<dbReference type="InterPro" id="IPR037923">
    <property type="entry name" value="HTH-like"/>
</dbReference>
<dbReference type="InterPro" id="IPR003313">
    <property type="entry name" value="AraC-bd"/>
</dbReference>
<dbReference type="InterPro" id="IPR018060">
    <property type="entry name" value="HTH_AraC"/>
</dbReference>
<protein>
    <submittedName>
        <fullName evidence="7">AraC family transcriptional regulator</fullName>
    </submittedName>
</protein>
<dbReference type="AlphaFoldDB" id="A0A9D1Z845"/>
<dbReference type="PROSITE" id="PS00041">
    <property type="entry name" value="HTH_ARAC_FAMILY_1"/>
    <property type="match status" value="1"/>
</dbReference>